<dbReference type="SUPFAM" id="SSF51445">
    <property type="entry name" value="(Trans)glycosidases"/>
    <property type="match status" value="1"/>
</dbReference>
<dbReference type="Proteomes" id="UP001519287">
    <property type="component" value="Unassembled WGS sequence"/>
</dbReference>
<name>A0ABS4J1M3_9BACL</name>
<gene>
    <name evidence="4" type="ORF">J2Z66_005316</name>
</gene>
<dbReference type="Gene3D" id="3.20.20.80">
    <property type="entry name" value="Glycosidases"/>
    <property type="match status" value="1"/>
</dbReference>
<evidence type="ECO:0000259" key="3">
    <source>
        <dbReference type="Pfam" id="PF02449"/>
    </source>
</evidence>
<evidence type="ECO:0000313" key="5">
    <source>
        <dbReference type="Proteomes" id="UP001519287"/>
    </source>
</evidence>
<keyword evidence="5" id="KW-1185">Reference proteome</keyword>
<evidence type="ECO:0000256" key="1">
    <source>
        <dbReference type="ARBA" id="ARBA00022801"/>
    </source>
</evidence>
<reference evidence="4 5" key="1">
    <citation type="submission" date="2021-03" db="EMBL/GenBank/DDBJ databases">
        <title>Genomic Encyclopedia of Type Strains, Phase IV (KMG-IV): sequencing the most valuable type-strain genomes for metagenomic binning, comparative biology and taxonomic classification.</title>
        <authorList>
            <person name="Goeker M."/>
        </authorList>
    </citation>
    <scope>NUCLEOTIDE SEQUENCE [LARGE SCALE GENOMIC DNA]</scope>
    <source>
        <strain evidence="4 5">DSM 26048</strain>
    </source>
</reference>
<evidence type="ECO:0000313" key="4">
    <source>
        <dbReference type="EMBL" id="MBP1993690.1"/>
    </source>
</evidence>
<dbReference type="InterPro" id="IPR017853">
    <property type="entry name" value="GH"/>
</dbReference>
<comment type="caution">
    <text evidence="4">The sequence shown here is derived from an EMBL/GenBank/DDBJ whole genome shotgun (WGS) entry which is preliminary data.</text>
</comment>
<sequence>MSESTQKLLIKQEGIPIGLFVPPPNHEITTERYREIKDAGFTFVLGLTEYDGGTAHIHRALAAAHDNGLQYLVCDPRLVALPANELDKVGPYVTEFSSHPAYAGHLFMDEPNIAQFGKLRDLKAVYQEAAPQGLAYVNLFPTYASNEQLGGEYDEYVRLFMEQFKPDILSYDHYPFIDLRPDRELTITKDYYENLGIIREAVLRSKVPFWLFIQTLSYNEWSRDPLEAEIRWQVYTSLAFGAKGIQYFTYWTPEDGNETFCPGMIDRSGNKTRHYDEVQTLNREIAPLGEVLIHLTSIGVLSHGKVSPPIEGGLTEFAPILRIEGDPAVIGCFHDADDNAYALVVNESFQESCSLNIWLRKSEEPVSVWENGQKTVLHPEQGSLALELRPGEGKLVSFS</sequence>
<organism evidence="4 5">
    <name type="scientific">Paenibacillus eucommiae</name>
    <dbReference type="NCBI Taxonomy" id="1355755"/>
    <lineage>
        <taxon>Bacteria</taxon>
        <taxon>Bacillati</taxon>
        <taxon>Bacillota</taxon>
        <taxon>Bacilli</taxon>
        <taxon>Bacillales</taxon>
        <taxon>Paenibacillaceae</taxon>
        <taxon>Paenibacillus</taxon>
    </lineage>
</organism>
<proteinExistence type="predicted"/>
<keyword evidence="1" id="KW-0378">Hydrolase</keyword>
<keyword evidence="2" id="KW-0326">Glycosidase</keyword>
<feature type="domain" description="Glycoside hydrolase family 42 N-terminal" evidence="3">
    <location>
        <begin position="166"/>
        <end position="286"/>
    </location>
</feature>
<evidence type="ECO:0000256" key="2">
    <source>
        <dbReference type="ARBA" id="ARBA00023295"/>
    </source>
</evidence>
<dbReference type="RefSeq" id="WP_209975569.1">
    <property type="nucleotide sequence ID" value="NZ_JAGGLB010000020.1"/>
</dbReference>
<dbReference type="EMBL" id="JAGGLB010000020">
    <property type="protein sequence ID" value="MBP1993690.1"/>
    <property type="molecule type" value="Genomic_DNA"/>
</dbReference>
<protein>
    <recommendedName>
        <fullName evidence="3">Glycoside hydrolase family 42 N-terminal domain-containing protein</fullName>
    </recommendedName>
</protein>
<dbReference type="Pfam" id="PF02449">
    <property type="entry name" value="Glyco_hydro_42"/>
    <property type="match status" value="1"/>
</dbReference>
<dbReference type="InterPro" id="IPR013529">
    <property type="entry name" value="Glyco_hydro_42_N"/>
</dbReference>
<accession>A0ABS4J1M3</accession>